<comment type="catalytic activity">
    <reaction evidence="1">
        <text>ATP + protein L-histidine = ADP + protein N-phospho-L-histidine.</text>
        <dbReference type="EC" id="2.7.13.3"/>
    </reaction>
</comment>
<dbReference type="Gene3D" id="3.30.565.10">
    <property type="entry name" value="Histidine kinase-like ATPase, C-terminal domain"/>
    <property type="match status" value="1"/>
</dbReference>
<keyword evidence="10" id="KW-1185">Reference proteome</keyword>
<evidence type="ECO:0000256" key="3">
    <source>
        <dbReference type="ARBA" id="ARBA00022553"/>
    </source>
</evidence>
<accession>A0A1Y5RG53</accession>
<dbReference type="Pfam" id="PF07536">
    <property type="entry name" value="HWE_HK"/>
    <property type="match status" value="1"/>
</dbReference>
<sequence length="341" mass="37549">MNITAAPRPDYSGLTTEEMEIGLQVAKVGLGRTDYAAQTVRLDPLAAEIFGLPAGEDIPRDVFHERIHPDDRTEFAVAIEHLLSPHGSDVVDLTLRTFDQDGKLRWVNARKRVFYGPEDNRSAPVSAILAVVDVTSRQLAELHSEVLIGELNHRTKNLITVVASIARQLRRHSTPEDFPDRFIDRLQALARNQEATARETPHGFDLKEIISQQITPFDGKGRARLDLHGPRVEMSSQSAHVLAMMCHELLTNAAKYGALSGDGRISITWRIEGDDLRLEWIESGGPPVSQPERTGYGTQVVTVLGAASFGADIKLDYPPEGFRLSLVAPLEAFAPESSVVP</sequence>
<feature type="domain" description="PAS" evidence="8">
    <location>
        <begin position="15"/>
        <end position="86"/>
    </location>
</feature>
<dbReference type="EC" id="2.7.13.3" evidence="2"/>
<dbReference type="AlphaFoldDB" id="A0A1Y5RG53"/>
<evidence type="ECO:0000313" key="10">
    <source>
        <dbReference type="Proteomes" id="UP000193870"/>
    </source>
</evidence>
<dbReference type="InterPro" id="IPR011102">
    <property type="entry name" value="Sig_transdc_His_kinase_HWE"/>
</dbReference>
<evidence type="ECO:0000256" key="1">
    <source>
        <dbReference type="ARBA" id="ARBA00000085"/>
    </source>
</evidence>
<gene>
    <name evidence="9" type="ORF">PAM7066_00410</name>
</gene>
<dbReference type="InterPro" id="IPR000014">
    <property type="entry name" value="PAS"/>
</dbReference>
<keyword evidence="5" id="KW-0547">Nucleotide-binding</keyword>
<reference evidence="9" key="1">
    <citation type="submission" date="2017-03" db="EMBL/GenBank/DDBJ databases">
        <authorList>
            <person name="Afonso C.L."/>
            <person name="Miller P.J."/>
            <person name="Scott M.A."/>
            <person name="Spackman E."/>
            <person name="Goraichik I."/>
            <person name="Dimitrov K.M."/>
            <person name="Suarez D.L."/>
            <person name="Swayne D.E."/>
        </authorList>
    </citation>
    <scope>NUCLEOTIDE SEQUENCE [LARGE SCALE GENOMIC DNA]</scope>
    <source>
        <strain evidence="9">CECT 7066</strain>
    </source>
</reference>
<protein>
    <recommendedName>
        <fullName evidence="2">histidine kinase</fullName>
        <ecNumber evidence="2">2.7.13.3</ecNumber>
    </recommendedName>
</protein>
<dbReference type="GO" id="GO:0004673">
    <property type="term" value="F:protein histidine kinase activity"/>
    <property type="evidence" value="ECO:0007669"/>
    <property type="project" value="UniProtKB-EC"/>
</dbReference>
<dbReference type="EMBL" id="FWFV01000001">
    <property type="protein sequence ID" value="SLN16717.1"/>
    <property type="molecule type" value="Genomic_DNA"/>
</dbReference>
<keyword evidence="6 9" id="KW-0418">Kinase</keyword>
<evidence type="ECO:0000256" key="7">
    <source>
        <dbReference type="ARBA" id="ARBA00022840"/>
    </source>
</evidence>
<organism evidence="9 10">
    <name type="scientific">Palleronia marisminoris</name>
    <dbReference type="NCBI Taxonomy" id="315423"/>
    <lineage>
        <taxon>Bacteria</taxon>
        <taxon>Pseudomonadati</taxon>
        <taxon>Pseudomonadota</taxon>
        <taxon>Alphaproteobacteria</taxon>
        <taxon>Rhodobacterales</taxon>
        <taxon>Roseobacteraceae</taxon>
        <taxon>Palleronia</taxon>
    </lineage>
</organism>
<dbReference type="Pfam" id="PF08447">
    <property type="entry name" value="PAS_3"/>
    <property type="match status" value="1"/>
</dbReference>
<dbReference type="STRING" id="315423.SAMN04488020_101410"/>
<dbReference type="PANTHER" id="PTHR41523">
    <property type="entry name" value="TWO-COMPONENT SYSTEM SENSOR PROTEIN"/>
    <property type="match status" value="1"/>
</dbReference>
<keyword evidence="7" id="KW-0067">ATP-binding</keyword>
<evidence type="ECO:0000256" key="6">
    <source>
        <dbReference type="ARBA" id="ARBA00022777"/>
    </source>
</evidence>
<dbReference type="InterPro" id="IPR035965">
    <property type="entry name" value="PAS-like_dom_sf"/>
</dbReference>
<dbReference type="Proteomes" id="UP000193870">
    <property type="component" value="Unassembled WGS sequence"/>
</dbReference>
<keyword evidence="3" id="KW-0597">Phosphoprotein</keyword>
<dbReference type="CDD" id="cd00130">
    <property type="entry name" value="PAS"/>
    <property type="match status" value="1"/>
</dbReference>
<dbReference type="InterPro" id="IPR013655">
    <property type="entry name" value="PAS_fold_3"/>
</dbReference>
<dbReference type="PANTHER" id="PTHR41523:SF8">
    <property type="entry name" value="ETHYLENE RESPONSE SENSOR PROTEIN"/>
    <property type="match status" value="1"/>
</dbReference>
<dbReference type="InterPro" id="IPR036890">
    <property type="entry name" value="HATPase_C_sf"/>
</dbReference>
<proteinExistence type="predicted"/>
<evidence type="ECO:0000256" key="2">
    <source>
        <dbReference type="ARBA" id="ARBA00012438"/>
    </source>
</evidence>
<dbReference type="Gene3D" id="3.30.450.20">
    <property type="entry name" value="PAS domain"/>
    <property type="match status" value="1"/>
</dbReference>
<evidence type="ECO:0000256" key="4">
    <source>
        <dbReference type="ARBA" id="ARBA00022679"/>
    </source>
</evidence>
<evidence type="ECO:0000313" key="9">
    <source>
        <dbReference type="EMBL" id="SLN16717.1"/>
    </source>
</evidence>
<name>A0A1Y5RG53_9RHOB</name>
<dbReference type="GO" id="GO:0005524">
    <property type="term" value="F:ATP binding"/>
    <property type="evidence" value="ECO:0007669"/>
    <property type="project" value="UniProtKB-KW"/>
</dbReference>
<dbReference type="SMART" id="SM00911">
    <property type="entry name" value="HWE_HK"/>
    <property type="match status" value="1"/>
</dbReference>
<keyword evidence="4 9" id="KW-0808">Transferase</keyword>
<dbReference type="SUPFAM" id="SSF55874">
    <property type="entry name" value="ATPase domain of HSP90 chaperone/DNA topoisomerase II/histidine kinase"/>
    <property type="match status" value="1"/>
</dbReference>
<dbReference type="SUPFAM" id="SSF55785">
    <property type="entry name" value="PYP-like sensor domain (PAS domain)"/>
    <property type="match status" value="1"/>
</dbReference>
<dbReference type="PROSITE" id="PS50112">
    <property type="entry name" value="PAS"/>
    <property type="match status" value="1"/>
</dbReference>
<evidence type="ECO:0000256" key="5">
    <source>
        <dbReference type="ARBA" id="ARBA00022741"/>
    </source>
</evidence>
<evidence type="ECO:0000259" key="8">
    <source>
        <dbReference type="PROSITE" id="PS50112"/>
    </source>
</evidence>